<gene>
    <name evidence="1" type="ORF">B0T10DRAFT_467465</name>
</gene>
<evidence type="ECO:0000313" key="2">
    <source>
        <dbReference type="Proteomes" id="UP000777438"/>
    </source>
</evidence>
<dbReference type="Proteomes" id="UP000777438">
    <property type="component" value="Unassembled WGS sequence"/>
</dbReference>
<dbReference type="AlphaFoldDB" id="A0A9P8VPX0"/>
<organism evidence="1 2">
    <name type="scientific">Thelonectria olida</name>
    <dbReference type="NCBI Taxonomy" id="1576542"/>
    <lineage>
        <taxon>Eukaryota</taxon>
        <taxon>Fungi</taxon>
        <taxon>Dikarya</taxon>
        <taxon>Ascomycota</taxon>
        <taxon>Pezizomycotina</taxon>
        <taxon>Sordariomycetes</taxon>
        <taxon>Hypocreomycetidae</taxon>
        <taxon>Hypocreales</taxon>
        <taxon>Nectriaceae</taxon>
        <taxon>Thelonectria</taxon>
    </lineage>
</organism>
<evidence type="ECO:0008006" key="3">
    <source>
        <dbReference type="Google" id="ProtNLM"/>
    </source>
</evidence>
<reference evidence="1 2" key="1">
    <citation type="journal article" date="2021" name="Nat. Commun.">
        <title>Genetic determinants of endophytism in the Arabidopsis root mycobiome.</title>
        <authorList>
            <person name="Mesny F."/>
            <person name="Miyauchi S."/>
            <person name="Thiergart T."/>
            <person name="Pickel B."/>
            <person name="Atanasova L."/>
            <person name="Karlsson M."/>
            <person name="Huettel B."/>
            <person name="Barry K.W."/>
            <person name="Haridas S."/>
            <person name="Chen C."/>
            <person name="Bauer D."/>
            <person name="Andreopoulos W."/>
            <person name="Pangilinan J."/>
            <person name="LaButti K."/>
            <person name="Riley R."/>
            <person name="Lipzen A."/>
            <person name="Clum A."/>
            <person name="Drula E."/>
            <person name="Henrissat B."/>
            <person name="Kohler A."/>
            <person name="Grigoriev I.V."/>
            <person name="Martin F.M."/>
            <person name="Hacquard S."/>
        </authorList>
    </citation>
    <scope>NUCLEOTIDE SEQUENCE [LARGE SCALE GENOMIC DNA]</scope>
    <source>
        <strain evidence="1 2">MPI-CAGE-CH-0241</strain>
    </source>
</reference>
<proteinExistence type="predicted"/>
<dbReference type="SUPFAM" id="SSF51658">
    <property type="entry name" value="Xylose isomerase-like"/>
    <property type="match status" value="1"/>
</dbReference>
<dbReference type="InterPro" id="IPR036237">
    <property type="entry name" value="Xyl_isomerase-like_sf"/>
</dbReference>
<dbReference type="Gene3D" id="3.20.20.150">
    <property type="entry name" value="Divalent-metal-dependent TIM barrel enzymes"/>
    <property type="match status" value="1"/>
</dbReference>
<accession>A0A9P8VPX0</accession>
<dbReference type="EMBL" id="JAGPYM010000080">
    <property type="protein sequence ID" value="KAH6869137.1"/>
    <property type="molecule type" value="Genomic_DNA"/>
</dbReference>
<evidence type="ECO:0000313" key="1">
    <source>
        <dbReference type="EMBL" id="KAH6869137.1"/>
    </source>
</evidence>
<comment type="caution">
    <text evidence="1">The sequence shown here is derived from an EMBL/GenBank/DDBJ whole genome shotgun (WGS) entry which is preliminary data.</text>
</comment>
<protein>
    <recommendedName>
        <fullName evidence="3">Xylose isomerase-like TIM barrel domain-containing protein</fullName>
    </recommendedName>
</protein>
<dbReference type="OrthoDB" id="5360893at2759"/>
<keyword evidence="2" id="KW-1185">Reference proteome</keyword>
<sequence length="113" mass="12773">MPSQSVTDSVGDEETTIPELQALADLATEYGISIVHEAVAFVRHHSLWKDSLRDVEAVKRDNFRLCLDLIHFHGRSWGTFVPRPATYCNPNPAIVSLALLCRNWQSAYLKHVE</sequence>
<name>A0A9P8VPX0_9HYPO</name>